<protein>
    <submittedName>
        <fullName evidence="2">Uncharacterized protein</fullName>
    </submittedName>
</protein>
<evidence type="ECO:0000256" key="1">
    <source>
        <dbReference type="SAM" id="MobiDB-lite"/>
    </source>
</evidence>
<proteinExistence type="predicted"/>
<reference evidence="2" key="1">
    <citation type="submission" date="2020-07" db="EMBL/GenBank/DDBJ databases">
        <title>Highly diverse flavobacterial phages as mortality factor during North Sea spring blooms.</title>
        <authorList>
            <person name="Bartlau N."/>
            <person name="Wichels A."/>
            <person name="Krohne G."/>
            <person name="Adriaenssens E.M."/>
            <person name="Heins A."/>
            <person name="Fuchs B.M."/>
            <person name="Amann R."/>
            <person name="Moraru C."/>
        </authorList>
    </citation>
    <scope>NUCLEOTIDE SEQUENCE</scope>
</reference>
<evidence type="ECO:0000313" key="3">
    <source>
        <dbReference type="Proteomes" id="UP000693868"/>
    </source>
</evidence>
<keyword evidence="3" id="KW-1185">Reference proteome</keyword>
<accession>A0A8E5EC28</accession>
<dbReference type="Proteomes" id="UP000693868">
    <property type="component" value="Segment"/>
</dbReference>
<name>A0A8E5EC28_9CAUD</name>
<feature type="compositionally biased region" description="Polar residues" evidence="1">
    <location>
        <begin position="45"/>
        <end position="56"/>
    </location>
</feature>
<gene>
    <name evidence="2" type="ORF">Gundel1_100</name>
</gene>
<feature type="compositionally biased region" description="Polar residues" evidence="1">
    <location>
        <begin position="26"/>
        <end position="37"/>
    </location>
</feature>
<feature type="region of interest" description="Disordered" evidence="1">
    <location>
        <begin position="23"/>
        <end position="56"/>
    </location>
</feature>
<sequence>MKNLFRVLSAVLLMGFLMSAEGCEGQRSSKNNNSAKQEQVRTEKNQQQLNRKQPAPNVSWSLERDNLINRFKLMNDRTVSMYMYVFIEGVGTPIGYYIVNKVSSVNSQLTNPNQLVRGDLGSHYGDFVLDSPAEDGSYGTNGDAIFGFTPDGLYMEHNMKYIVATAPLKFKNVPMIGEISIDISKNLKRQLGK</sequence>
<evidence type="ECO:0000313" key="2">
    <source>
        <dbReference type="EMBL" id="QQV91422.1"/>
    </source>
</evidence>
<dbReference type="EMBL" id="MT732474">
    <property type="protein sequence ID" value="QQV91422.1"/>
    <property type="molecule type" value="Genomic_DNA"/>
</dbReference>
<organism evidence="2 3">
    <name type="scientific">Tenacibaculum phage Gundel_1</name>
    <dbReference type="NCBI Taxonomy" id="2745672"/>
    <lineage>
        <taxon>Viruses</taxon>
        <taxon>Duplodnaviria</taxon>
        <taxon>Heunggongvirae</taxon>
        <taxon>Uroviricota</taxon>
        <taxon>Caudoviricetes</taxon>
        <taxon>Pachyviridae</taxon>
        <taxon>Gundelvirus</taxon>
        <taxon>Gundelvirus Gundel</taxon>
    </lineage>
</organism>